<feature type="region of interest" description="Disordered" evidence="7">
    <location>
        <begin position="581"/>
        <end position="615"/>
    </location>
</feature>
<dbReference type="SUPFAM" id="SSF56112">
    <property type="entry name" value="Protein kinase-like (PK-like)"/>
    <property type="match status" value="1"/>
</dbReference>
<dbReference type="OrthoDB" id="5476077at2"/>
<evidence type="ECO:0000256" key="1">
    <source>
        <dbReference type="ARBA" id="ARBA00022679"/>
    </source>
</evidence>
<dbReference type="PROSITE" id="PS00107">
    <property type="entry name" value="PROTEIN_KINASE_ATP"/>
    <property type="match status" value="1"/>
</dbReference>
<dbReference type="InterPro" id="IPR017441">
    <property type="entry name" value="Protein_kinase_ATP_BS"/>
</dbReference>
<dbReference type="SMART" id="SM00220">
    <property type="entry name" value="S_TKc"/>
    <property type="match status" value="1"/>
</dbReference>
<dbReference type="PANTHER" id="PTHR43289">
    <property type="entry name" value="MITOGEN-ACTIVATED PROTEIN KINASE KINASE KINASE 20-RELATED"/>
    <property type="match status" value="1"/>
</dbReference>
<evidence type="ECO:0000256" key="5">
    <source>
        <dbReference type="PROSITE-ProRule" id="PRU00339"/>
    </source>
</evidence>
<feature type="domain" description="Protein kinase" evidence="8">
    <location>
        <begin position="25"/>
        <end position="299"/>
    </location>
</feature>
<dbReference type="InterPro" id="IPR008271">
    <property type="entry name" value="Ser/Thr_kinase_AS"/>
</dbReference>
<dbReference type="InterPro" id="IPR011990">
    <property type="entry name" value="TPR-like_helical_dom_sf"/>
</dbReference>
<protein>
    <submittedName>
        <fullName evidence="9">Protein kinase</fullName>
    </submittedName>
</protein>
<dbReference type="RefSeq" id="WP_146972573.1">
    <property type="nucleotide sequence ID" value="NZ_VOSL01000014.1"/>
</dbReference>
<dbReference type="InterPro" id="IPR011009">
    <property type="entry name" value="Kinase-like_dom_sf"/>
</dbReference>
<dbReference type="Pfam" id="PF13424">
    <property type="entry name" value="TPR_12"/>
    <property type="match status" value="1"/>
</dbReference>
<evidence type="ECO:0000256" key="2">
    <source>
        <dbReference type="ARBA" id="ARBA00022741"/>
    </source>
</evidence>
<proteinExistence type="predicted"/>
<feature type="repeat" description="TPR" evidence="5">
    <location>
        <begin position="965"/>
        <end position="998"/>
    </location>
</feature>
<evidence type="ECO:0000256" key="7">
    <source>
        <dbReference type="SAM" id="MobiDB-lite"/>
    </source>
</evidence>
<keyword evidence="3 9" id="KW-0418">Kinase</keyword>
<evidence type="ECO:0000256" key="3">
    <source>
        <dbReference type="ARBA" id="ARBA00022777"/>
    </source>
</evidence>
<dbReference type="Pfam" id="PF13191">
    <property type="entry name" value="AAA_16"/>
    <property type="match status" value="1"/>
</dbReference>
<dbReference type="Gene3D" id="1.25.40.10">
    <property type="entry name" value="Tetratricopeptide repeat domain"/>
    <property type="match status" value="2"/>
</dbReference>
<dbReference type="PROSITE" id="PS50011">
    <property type="entry name" value="PROTEIN_KINASE_DOM"/>
    <property type="match status" value="1"/>
</dbReference>
<gene>
    <name evidence="9" type="ORF">FRC96_02985</name>
</gene>
<feature type="compositionally biased region" description="Polar residues" evidence="7">
    <location>
        <begin position="643"/>
        <end position="657"/>
    </location>
</feature>
<name>A0A5C6XI99_9DELT</name>
<dbReference type="InterPro" id="IPR000719">
    <property type="entry name" value="Prot_kinase_dom"/>
</dbReference>
<dbReference type="PROSITE" id="PS50005">
    <property type="entry name" value="TPR"/>
    <property type="match status" value="1"/>
</dbReference>
<feature type="region of interest" description="Disordered" evidence="7">
    <location>
        <begin position="632"/>
        <end position="673"/>
    </location>
</feature>
<evidence type="ECO:0000313" key="9">
    <source>
        <dbReference type="EMBL" id="TXD42648.1"/>
    </source>
</evidence>
<dbReference type="Gene3D" id="3.30.200.20">
    <property type="entry name" value="Phosphorylase Kinase, domain 1"/>
    <property type="match status" value="1"/>
</dbReference>
<dbReference type="GO" id="GO:0004674">
    <property type="term" value="F:protein serine/threonine kinase activity"/>
    <property type="evidence" value="ECO:0007669"/>
    <property type="project" value="TreeGrafter"/>
</dbReference>
<feature type="binding site" evidence="6">
    <location>
        <position position="54"/>
    </location>
    <ligand>
        <name>ATP</name>
        <dbReference type="ChEBI" id="CHEBI:30616"/>
    </ligand>
</feature>
<dbReference type="Pfam" id="PF00069">
    <property type="entry name" value="Pkinase"/>
    <property type="match status" value="1"/>
</dbReference>
<evidence type="ECO:0000259" key="8">
    <source>
        <dbReference type="PROSITE" id="PS50011"/>
    </source>
</evidence>
<dbReference type="SUPFAM" id="SSF48452">
    <property type="entry name" value="TPR-like"/>
    <property type="match status" value="2"/>
</dbReference>
<evidence type="ECO:0000256" key="4">
    <source>
        <dbReference type="ARBA" id="ARBA00022840"/>
    </source>
</evidence>
<sequence>MQALANAQKGDLPALKPGDLVAGRFRIVEIIGSGGFSVVYRAHQEGMNRFVALKVLKPRASADAKIVERFRREALFASQLTHANTITLFDYGQTEEGLCYIAMEFLRGRDLSDEVQHGRPMDLKRVWSILTQVCRSLAEAHRMGLIHRDLKPENIFLVDRDGHDHVKVLDFGVSKALSDFGDARASSLAPLTQEGTVFGTPLYMAPEQAMAEDISPAVDVYALGHIAFEMITGRAAYDGQLSPMDVMLKQINDPPLALPAPFADLPFFELIKSCTHKDPYRRIRNAGELLAALMDEAFLPYMDLREVPPGLRQSSQPRPLVALPAAGEELEQPGLAEEVYRWELSVLSEMLREVQESAQLRLAVIRGNPGTGRSNLLRAFLRQQKNQLGVRLIHRESNPSATHATAGLETDLAQVSGLRLRGEGIKEVNRLLRELHGEQDDATLTELMPVRIDSNPLSELTSLRDAFLSRMVEPFRRASRVGSLIWGIENLETLDTLTLAFLDRFLRELQVHPAPILVVVTVHPDALSRRPGMMRYTDAIVEAPATYARQLRLLEPGARKEGHAESSEVLQELADISSGATVDGSYLGSSPSPLRASEAREATEAPARGTVPTADPTDEEIARWAAMADGAQPLLPEPDAPTDPTSDASPRTESDSPFTAPDAPATGSPSSQAPAEIHQAFDSVLGYLAQLDERAVERPLWEFIYHRVLPFETTRVMGVILEQAERFGIIRLSDDAIAFSDQEYAHNLRQLFAEREDAIEAHLNLAKLLHEFAPRPTPRDLRRIVHHAIKGHDFERAISLLVEAGESAYEELDLDSAREHFLQFKALLDDLAMRSPTPAAAYVPHPGVWLRLGEVQGALGEHGAAEDALLRAIREARDEDHTLRANAHKLLADLAMSQTRYEDALHHYEAARDLFKKTALARPYVATLAEIGRCAVLLGRPRQAEGILLQSIDKAETLQDDALRARQHRYMGDVLTRQGRFLEAVDHLKRAMEIFDDDDHPRDVVACLQELGRAHFAAGLFEASRDNFTRALALTSTHHLHDEHTPHVGLARALAALESLQQAELHLVEAMSFYGTRNDALRRARVQFHLGDLYLAMGRPQIAHEHYEHVFYVGEETGQRELAFNALVRQAYACFDQDEDAAAFEALSDAVTFADEVVDAEQTAVARAHIIYLQLLASGFNARGEFFSSLLVAGPGERVRASNVLCDLFRADVALARDELSEAATLLARARLNAASLGSYGVFIALARREHELGQVRGRLANPHIGTGYAIGSILPPEVGRRRFTSTRIGASKT</sequence>
<dbReference type="SUPFAM" id="SSF52540">
    <property type="entry name" value="P-loop containing nucleoside triphosphate hydrolases"/>
    <property type="match status" value="1"/>
</dbReference>
<dbReference type="InterPro" id="IPR019734">
    <property type="entry name" value="TPR_rpt"/>
</dbReference>
<dbReference type="GO" id="GO:0005524">
    <property type="term" value="F:ATP binding"/>
    <property type="evidence" value="ECO:0007669"/>
    <property type="project" value="UniProtKB-UniRule"/>
</dbReference>
<dbReference type="Gene3D" id="1.10.510.10">
    <property type="entry name" value="Transferase(Phosphotransferase) domain 1"/>
    <property type="match status" value="1"/>
</dbReference>
<accession>A0A5C6XI99</accession>
<reference evidence="9 10" key="1">
    <citation type="submission" date="2019-08" db="EMBL/GenBank/DDBJ databases">
        <title>Bradymonadales sp. TMQ2.</title>
        <authorList>
            <person name="Liang Q."/>
        </authorList>
    </citation>
    <scope>NUCLEOTIDE SEQUENCE [LARGE SCALE GENOMIC DNA]</scope>
    <source>
        <strain evidence="9 10">TMQ2</strain>
    </source>
</reference>
<keyword evidence="4 6" id="KW-0067">ATP-binding</keyword>
<dbReference type="Proteomes" id="UP000321046">
    <property type="component" value="Unassembled WGS sequence"/>
</dbReference>
<keyword evidence="2 6" id="KW-0547">Nucleotide-binding</keyword>
<dbReference type="PROSITE" id="PS00108">
    <property type="entry name" value="PROTEIN_KINASE_ST"/>
    <property type="match status" value="1"/>
</dbReference>
<keyword evidence="1" id="KW-0808">Transferase</keyword>
<dbReference type="CDD" id="cd14014">
    <property type="entry name" value="STKc_PknB_like"/>
    <property type="match status" value="1"/>
</dbReference>
<dbReference type="InterPro" id="IPR041664">
    <property type="entry name" value="AAA_16"/>
</dbReference>
<dbReference type="PANTHER" id="PTHR43289:SF6">
    <property type="entry name" value="SERINE_THREONINE-PROTEIN KINASE NEKL-3"/>
    <property type="match status" value="1"/>
</dbReference>
<dbReference type="SMART" id="SM00028">
    <property type="entry name" value="TPR"/>
    <property type="match status" value="7"/>
</dbReference>
<keyword evidence="5" id="KW-0802">TPR repeat</keyword>
<organism evidence="9 10">
    <name type="scientific">Lujinxingia vulgaris</name>
    <dbReference type="NCBI Taxonomy" id="2600176"/>
    <lineage>
        <taxon>Bacteria</taxon>
        <taxon>Deltaproteobacteria</taxon>
        <taxon>Bradymonadales</taxon>
        <taxon>Lujinxingiaceae</taxon>
        <taxon>Lujinxingia</taxon>
    </lineage>
</organism>
<dbReference type="EMBL" id="VOSL01000014">
    <property type="protein sequence ID" value="TXD42648.1"/>
    <property type="molecule type" value="Genomic_DNA"/>
</dbReference>
<dbReference type="InterPro" id="IPR027417">
    <property type="entry name" value="P-loop_NTPase"/>
</dbReference>
<evidence type="ECO:0000313" key="10">
    <source>
        <dbReference type="Proteomes" id="UP000321046"/>
    </source>
</evidence>
<comment type="caution">
    <text evidence="9">The sequence shown here is derived from an EMBL/GenBank/DDBJ whole genome shotgun (WGS) entry which is preliminary data.</text>
</comment>
<evidence type="ECO:0000256" key="6">
    <source>
        <dbReference type="PROSITE-ProRule" id="PRU10141"/>
    </source>
</evidence>